<evidence type="ECO:0000313" key="3">
    <source>
        <dbReference type="Proteomes" id="UP000240912"/>
    </source>
</evidence>
<comment type="caution">
    <text evidence="2">The sequence shown here is derived from an EMBL/GenBank/DDBJ whole genome shotgun (WGS) entry which is preliminary data.</text>
</comment>
<dbReference type="InterPro" id="IPR001387">
    <property type="entry name" value="Cro/C1-type_HTH"/>
</dbReference>
<dbReference type="AlphaFoldDB" id="A0A2T3HS73"/>
<gene>
    <name evidence="2" type="ORF">C7T94_02325</name>
</gene>
<evidence type="ECO:0000259" key="1">
    <source>
        <dbReference type="PROSITE" id="PS50943"/>
    </source>
</evidence>
<name>A0A2T3HS73_9SPHI</name>
<feature type="domain" description="HTH cro/C1-type" evidence="1">
    <location>
        <begin position="8"/>
        <end position="62"/>
    </location>
</feature>
<keyword evidence="3" id="KW-1185">Reference proteome</keyword>
<dbReference type="Gene3D" id="1.10.260.40">
    <property type="entry name" value="lambda repressor-like DNA-binding domains"/>
    <property type="match status" value="1"/>
</dbReference>
<organism evidence="2 3">
    <name type="scientific">Pedobacter yulinensis</name>
    <dbReference type="NCBI Taxonomy" id="2126353"/>
    <lineage>
        <taxon>Bacteria</taxon>
        <taxon>Pseudomonadati</taxon>
        <taxon>Bacteroidota</taxon>
        <taxon>Sphingobacteriia</taxon>
        <taxon>Sphingobacteriales</taxon>
        <taxon>Sphingobacteriaceae</taxon>
        <taxon>Pedobacter</taxon>
    </lineage>
</organism>
<evidence type="ECO:0000313" key="2">
    <source>
        <dbReference type="EMBL" id="PST85288.1"/>
    </source>
</evidence>
<protein>
    <submittedName>
        <fullName evidence="2">Transcriptional regulator</fullName>
    </submittedName>
</protein>
<dbReference type="Pfam" id="PF01381">
    <property type="entry name" value="HTH_3"/>
    <property type="match status" value="1"/>
</dbReference>
<proteinExistence type="predicted"/>
<reference evidence="2 3" key="1">
    <citation type="submission" date="2018-03" db="EMBL/GenBank/DDBJ databases">
        <authorList>
            <person name="Keele B.F."/>
        </authorList>
    </citation>
    <scope>NUCLEOTIDE SEQUENCE [LARGE SCALE GENOMIC DNA]</scope>
    <source>
        <strain evidence="2 3">YL28-9</strain>
    </source>
</reference>
<dbReference type="CDD" id="cd00093">
    <property type="entry name" value="HTH_XRE"/>
    <property type="match status" value="1"/>
</dbReference>
<dbReference type="EMBL" id="PYLS01000001">
    <property type="protein sequence ID" value="PST85288.1"/>
    <property type="molecule type" value="Genomic_DNA"/>
</dbReference>
<dbReference type="SUPFAM" id="SSF47413">
    <property type="entry name" value="lambda repressor-like DNA-binding domains"/>
    <property type="match status" value="1"/>
</dbReference>
<dbReference type="Proteomes" id="UP000240912">
    <property type="component" value="Unassembled WGS sequence"/>
</dbReference>
<sequence>MEAFGKKLKAVREEKKLSQERLSLLCNVSQSHIARTELGQVNTSISHVATYARVLGVTPAQLFDF</sequence>
<dbReference type="GO" id="GO:0003677">
    <property type="term" value="F:DNA binding"/>
    <property type="evidence" value="ECO:0007669"/>
    <property type="project" value="InterPro"/>
</dbReference>
<dbReference type="OrthoDB" id="680346at2"/>
<dbReference type="InterPro" id="IPR010982">
    <property type="entry name" value="Lambda_DNA-bd_dom_sf"/>
</dbReference>
<accession>A0A2T3HS73</accession>
<dbReference type="PROSITE" id="PS50943">
    <property type="entry name" value="HTH_CROC1"/>
    <property type="match status" value="1"/>
</dbReference>
<dbReference type="SMART" id="SM00530">
    <property type="entry name" value="HTH_XRE"/>
    <property type="match status" value="1"/>
</dbReference>